<evidence type="ECO:0000313" key="1">
    <source>
        <dbReference type="EMBL" id="WAN69319.1"/>
    </source>
</evidence>
<reference evidence="1" key="1">
    <citation type="journal article" date="2017" name="Proc. Natl. Acad. Sci. U.S.A.">
        <title>Comparative genomics uncovers the prolific and distinctive metabolic potential of the cyanobacterial genus Moorea.</title>
        <authorList>
            <person name="Leao T."/>
            <person name="Castelao G."/>
            <person name="Korobeynikov A."/>
            <person name="Monroe E.A."/>
            <person name="Podell S."/>
            <person name="Glukhov E."/>
            <person name="Allen E.E."/>
            <person name="Gerwick W.H."/>
            <person name="Gerwick L."/>
        </authorList>
    </citation>
    <scope>NUCLEOTIDE SEQUENCE</scope>
    <source>
        <strain evidence="1">JHB</strain>
    </source>
</reference>
<protein>
    <submittedName>
        <fullName evidence="1">Uncharacterized protein</fullName>
    </submittedName>
</protein>
<gene>
    <name evidence="1" type="ORF">BJP36_43975</name>
</gene>
<organism evidence="1">
    <name type="scientific">Moorena producens (strain JHB)</name>
    <dbReference type="NCBI Taxonomy" id="1454205"/>
    <lineage>
        <taxon>Bacteria</taxon>
        <taxon>Bacillati</taxon>
        <taxon>Cyanobacteriota</taxon>
        <taxon>Cyanophyceae</taxon>
        <taxon>Coleofasciculales</taxon>
        <taxon>Coleofasciculaceae</taxon>
        <taxon>Moorena</taxon>
    </lineage>
</organism>
<reference evidence="1" key="2">
    <citation type="submission" date="2022-10" db="EMBL/GenBank/DDBJ databases">
        <authorList>
            <person name="Ngo T.-E."/>
        </authorList>
    </citation>
    <scope>NUCLEOTIDE SEQUENCE</scope>
    <source>
        <strain evidence="1">JHB</strain>
    </source>
</reference>
<dbReference type="Proteomes" id="UP000176944">
    <property type="component" value="Chromosome"/>
</dbReference>
<proteinExistence type="predicted"/>
<dbReference type="EMBL" id="CP017708">
    <property type="protein sequence ID" value="WAN69319.1"/>
    <property type="molecule type" value="Genomic_DNA"/>
</dbReference>
<dbReference type="AlphaFoldDB" id="A0A9Q9UVY8"/>
<accession>A0A9Q9UVY8</accession>
<sequence length="41" mass="4998">MLKINLKRENLSIRDFREFKVWGKAHQPKTMNPWQQLKAES</sequence>
<name>A0A9Q9UVY8_MOOP1</name>